<evidence type="ECO:0008006" key="4">
    <source>
        <dbReference type="Google" id="ProtNLM"/>
    </source>
</evidence>
<reference evidence="2 3" key="1">
    <citation type="submission" date="2016-07" db="EMBL/GenBank/DDBJ databases">
        <title>Bacillus oceanisediminis whole genome.</title>
        <authorList>
            <person name="Pal Y."/>
            <person name="Verma A."/>
            <person name="Mual P."/>
            <person name="Srinivasan K."/>
        </authorList>
    </citation>
    <scope>NUCLEOTIDE SEQUENCE [LARGE SCALE GENOMIC DNA]</scope>
    <source>
        <strain evidence="2 3">Bhandara28</strain>
    </source>
</reference>
<evidence type="ECO:0000256" key="1">
    <source>
        <dbReference type="SAM" id="Phobius"/>
    </source>
</evidence>
<comment type="caution">
    <text evidence="2">The sequence shown here is derived from an EMBL/GenBank/DDBJ whole genome shotgun (WGS) entry which is preliminary data.</text>
</comment>
<sequence length="114" mass="12424">MFTIVKILISAIIIGIITEFSRRYPQQGGVIAALPIVSLLSILWLYTQGEQIDKISKFAIGVVWGLPGTVVMLLIIGIALKHSIHLFASLGLGIAAWLVLFFAQDLIVKHISSL</sequence>
<dbReference type="Proteomes" id="UP000180194">
    <property type="component" value="Unassembled WGS sequence"/>
</dbReference>
<feature type="transmembrane region" description="Helical" evidence="1">
    <location>
        <begin position="7"/>
        <end position="24"/>
    </location>
</feature>
<feature type="transmembrane region" description="Helical" evidence="1">
    <location>
        <begin position="58"/>
        <end position="80"/>
    </location>
</feature>
<dbReference type="EMBL" id="MBRJ01000042">
    <property type="protein sequence ID" value="OHX44366.1"/>
    <property type="molecule type" value="Genomic_DNA"/>
</dbReference>
<dbReference type="NCBIfam" id="NF006750">
    <property type="entry name" value="PRK09272.1-3"/>
    <property type="match status" value="1"/>
</dbReference>
<gene>
    <name evidence="2" type="ORF">BBV17_26030</name>
</gene>
<keyword evidence="3" id="KW-1185">Reference proteome</keyword>
<keyword evidence="1" id="KW-0472">Membrane</keyword>
<proteinExistence type="predicted"/>
<keyword evidence="1" id="KW-0812">Transmembrane</keyword>
<keyword evidence="1" id="KW-1133">Transmembrane helix</keyword>
<feature type="transmembrane region" description="Helical" evidence="1">
    <location>
        <begin position="86"/>
        <end position="108"/>
    </location>
</feature>
<dbReference type="RefSeq" id="WP_071158896.1">
    <property type="nucleotide sequence ID" value="NZ_MBRJ01000042.1"/>
</dbReference>
<organism evidence="2 3">
    <name type="scientific">Cytobacillus oceanisediminis</name>
    <dbReference type="NCBI Taxonomy" id="665099"/>
    <lineage>
        <taxon>Bacteria</taxon>
        <taxon>Bacillati</taxon>
        <taxon>Bacillota</taxon>
        <taxon>Bacilli</taxon>
        <taxon>Bacillales</taxon>
        <taxon>Bacillaceae</taxon>
        <taxon>Cytobacillus</taxon>
    </lineage>
</organism>
<name>A0ABX3CN93_9BACI</name>
<feature type="transmembrane region" description="Helical" evidence="1">
    <location>
        <begin position="30"/>
        <end position="46"/>
    </location>
</feature>
<accession>A0ABX3CN93</accession>
<evidence type="ECO:0000313" key="3">
    <source>
        <dbReference type="Proteomes" id="UP000180194"/>
    </source>
</evidence>
<evidence type="ECO:0000313" key="2">
    <source>
        <dbReference type="EMBL" id="OHX44366.1"/>
    </source>
</evidence>
<protein>
    <recommendedName>
        <fullName evidence="4">DUF3147 family protein</fullName>
    </recommendedName>
</protein>